<proteinExistence type="predicted"/>
<keyword evidence="3" id="KW-1185">Reference proteome</keyword>
<dbReference type="Proteomes" id="UP000008983">
    <property type="component" value="Unassembled WGS sequence"/>
</dbReference>
<evidence type="ECO:0000313" key="3">
    <source>
        <dbReference type="Proteomes" id="UP000008983"/>
    </source>
</evidence>
<feature type="region of interest" description="Disordered" evidence="1">
    <location>
        <begin position="1"/>
        <end position="32"/>
    </location>
</feature>
<dbReference type="EMBL" id="GL984360">
    <property type="protein sequence ID" value="EGR27453.1"/>
    <property type="molecule type" value="Genomic_DNA"/>
</dbReference>
<dbReference type="RefSeq" id="XP_004024363.1">
    <property type="nucleotide sequence ID" value="XM_004024314.1"/>
</dbReference>
<protein>
    <submittedName>
        <fullName evidence="2">Uncharacterized protein</fullName>
    </submittedName>
</protein>
<sequence length="232" mass="27502">MSKSPNIEQETDNLPEEDVINNENQNNDINFSNQNLDEQDIQEYENQLGITSKLTKSEKIIQKKQWQKFQHLTGLEITNNLVCDLEDHNNEKILFICKNPYCEAPRRLCCGYCNELHSQHQKQLNKLISFRENTLEARIKLQNSLADFTQFDKKSLIQNQLLQLIKNKQKQLSLQFERFLKTQYLTLLKLLDGATENYMFEEMEILKYVGSFHEKVEFIFSQKWGDLDKEKS</sequence>
<feature type="compositionally biased region" description="Low complexity" evidence="1">
    <location>
        <begin position="21"/>
        <end position="32"/>
    </location>
</feature>
<accession>G0R551</accession>
<name>G0R551_ICHMU</name>
<dbReference type="AlphaFoldDB" id="G0R551"/>
<reference evidence="2 3" key="1">
    <citation type="submission" date="2011-07" db="EMBL/GenBank/DDBJ databases">
        <authorList>
            <person name="Coyne R."/>
            <person name="Brami D."/>
            <person name="Johnson J."/>
            <person name="Hostetler J."/>
            <person name="Hannick L."/>
            <person name="Clark T."/>
            <person name="Cassidy-Hanley D."/>
            <person name="Inman J."/>
        </authorList>
    </citation>
    <scope>NUCLEOTIDE SEQUENCE [LARGE SCALE GENOMIC DNA]</scope>
    <source>
        <strain evidence="2 3">G5</strain>
    </source>
</reference>
<organism evidence="2 3">
    <name type="scientific">Ichthyophthirius multifiliis</name>
    <name type="common">White spot disease agent</name>
    <name type="synonym">Ich</name>
    <dbReference type="NCBI Taxonomy" id="5932"/>
    <lineage>
        <taxon>Eukaryota</taxon>
        <taxon>Sar</taxon>
        <taxon>Alveolata</taxon>
        <taxon>Ciliophora</taxon>
        <taxon>Intramacronucleata</taxon>
        <taxon>Oligohymenophorea</taxon>
        <taxon>Hymenostomatida</taxon>
        <taxon>Ophryoglenina</taxon>
        <taxon>Ichthyophthirius</taxon>
    </lineage>
</organism>
<gene>
    <name evidence="2" type="ORF">IMG5_196360</name>
</gene>
<dbReference type="GeneID" id="14903486"/>
<evidence type="ECO:0000256" key="1">
    <source>
        <dbReference type="SAM" id="MobiDB-lite"/>
    </source>
</evidence>
<feature type="compositionally biased region" description="Acidic residues" evidence="1">
    <location>
        <begin position="9"/>
        <end position="20"/>
    </location>
</feature>
<dbReference type="InParanoid" id="G0R551"/>
<evidence type="ECO:0000313" key="2">
    <source>
        <dbReference type="EMBL" id="EGR27453.1"/>
    </source>
</evidence>